<keyword evidence="4" id="KW-0547">Nucleotide-binding</keyword>
<dbReference type="FunFam" id="3.40.1190.20:FF:000003">
    <property type="entry name" value="Phosphomethylpyrimidine kinase ThiD"/>
    <property type="match status" value="1"/>
</dbReference>
<name>A0A6B8KHD6_9HYPH</name>
<protein>
    <recommendedName>
        <fullName evidence="2">hydroxymethylpyrimidine kinase</fullName>
        <ecNumber evidence="2">2.7.1.49</ecNumber>
    </recommendedName>
</protein>
<dbReference type="PANTHER" id="PTHR20858:SF17">
    <property type="entry name" value="HYDROXYMETHYLPYRIMIDINE_PHOSPHOMETHYLPYRIMIDINE KINASE THI20-RELATED"/>
    <property type="match status" value="1"/>
</dbReference>
<evidence type="ECO:0000256" key="5">
    <source>
        <dbReference type="ARBA" id="ARBA00022777"/>
    </source>
</evidence>
<dbReference type="GO" id="GO:0009228">
    <property type="term" value="P:thiamine biosynthetic process"/>
    <property type="evidence" value="ECO:0007669"/>
    <property type="project" value="InterPro"/>
</dbReference>
<accession>A0A6B8KHD6</accession>
<dbReference type="Gene3D" id="3.40.1190.20">
    <property type="match status" value="1"/>
</dbReference>
<keyword evidence="3 8" id="KW-0808">Transferase</keyword>
<dbReference type="NCBIfam" id="TIGR00097">
    <property type="entry name" value="HMP-P_kinase"/>
    <property type="match status" value="1"/>
</dbReference>
<comment type="pathway">
    <text evidence="1">Cofactor biosynthesis; thiamine diphosphate biosynthesis.</text>
</comment>
<dbReference type="EMBL" id="CP046052">
    <property type="protein sequence ID" value="QGM45913.1"/>
    <property type="molecule type" value="Genomic_DNA"/>
</dbReference>
<dbReference type="GO" id="GO:0008972">
    <property type="term" value="F:phosphomethylpyrimidine kinase activity"/>
    <property type="evidence" value="ECO:0007669"/>
    <property type="project" value="InterPro"/>
</dbReference>
<evidence type="ECO:0000313" key="9">
    <source>
        <dbReference type="Proteomes" id="UP000309061"/>
    </source>
</evidence>
<evidence type="ECO:0000256" key="1">
    <source>
        <dbReference type="ARBA" id="ARBA00004948"/>
    </source>
</evidence>
<dbReference type="GO" id="GO:0009229">
    <property type="term" value="P:thiamine diphosphate biosynthetic process"/>
    <property type="evidence" value="ECO:0007669"/>
    <property type="project" value="UniProtKB-UniPathway"/>
</dbReference>
<dbReference type="PANTHER" id="PTHR20858">
    <property type="entry name" value="PHOSPHOMETHYLPYRIMIDINE KINASE"/>
    <property type="match status" value="1"/>
</dbReference>
<dbReference type="InterPro" id="IPR029056">
    <property type="entry name" value="Ribokinase-like"/>
</dbReference>
<dbReference type="GO" id="GO:0005524">
    <property type="term" value="F:ATP binding"/>
    <property type="evidence" value="ECO:0007669"/>
    <property type="project" value="UniProtKB-KW"/>
</dbReference>
<evidence type="ECO:0000259" key="7">
    <source>
        <dbReference type="Pfam" id="PF08543"/>
    </source>
</evidence>
<dbReference type="InterPro" id="IPR013749">
    <property type="entry name" value="PM/HMP-P_kinase-1"/>
</dbReference>
<feature type="domain" description="Pyridoxamine kinase/Phosphomethylpyrimidine kinase" evidence="7">
    <location>
        <begin position="15"/>
        <end position="260"/>
    </location>
</feature>
<dbReference type="UniPathway" id="UPA00060">
    <property type="reaction ID" value="UER00138"/>
</dbReference>
<keyword evidence="9" id="KW-1185">Reference proteome</keyword>
<keyword evidence="5 8" id="KW-0418">Kinase</keyword>
<evidence type="ECO:0000256" key="6">
    <source>
        <dbReference type="ARBA" id="ARBA00022840"/>
    </source>
</evidence>
<reference evidence="8 9" key="1">
    <citation type="submission" date="2019-11" db="EMBL/GenBank/DDBJ databases">
        <title>The genome sequence of Methylocystis heyeri.</title>
        <authorList>
            <person name="Oshkin I.Y."/>
            <person name="Miroshnikov K."/>
            <person name="Dedysh S.N."/>
        </authorList>
    </citation>
    <scope>NUCLEOTIDE SEQUENCE [LARGE SCALE GENOMIC DNA]</scope>
    <source>
        <strain evidence="8 9">H2</strain>
    </source>
</reference>
<organism evidence="8 9">
    <name type="scientific">Methylocystis heyeri</name>
    <dbReference type="NCBI Taxonomy" id="391905"/>
    <lineage>
        <taxon>Bacteria</taxon>
        <taxon>Pseudomonadati</taxon>
        <taxon>Pseudomonadota</taxon>
        <taxon>Alphaproteobacteria</taxon>
        <taxon>Hyphomicrobiales</taxon>
        <taxon>Methylocystaceae</taxon>
        <taxon>Methylocystis</taxon>
    </lineage>
</organism>
<dbReference type="EC" id="2.7.1.49" evidence="2"/>
<dbReference type="RefSeq" id="WP_136496180.1">
    <property type="nucleotide sequence ID" value="NZ_CP046052.1"/>
</dbReference>
<dbReference type="InterPro" id="IPR004399">
    <property type="entry name" value="HMP/HMP-P_kinase_dom"/>
</dbReference>
<dbReference type="GO" id="GO:0005829">
    <property type="term" value="C:cytosol"/>
    <property type="evidence" value="ECO:0007669"/>
    <property type="project" value="TreeGrafter"/>
</dbReference>
<evidence type="ECO:0000256" key="3">
    <source>
        <dbReference type="ARBA" id="ARBA00022679"/>
    </source>
</evidence>
<dbReference type="KEGG" id="mhey:H2LOC_009470"/>
<dbReference type="GO" id="GO:0008902">
    <property type="term" value="F:hydroxymethylpyrimidine kinase activity"/>
    <property type="evidence" value="ECO:0007669"/>
    <property type="project" value="UniProtKB-EC"/>
</dbReference>
<dbReference type="SUPFAM" id="SSF53613">
    <property type="entry name" value="Ribokinase-like"/>
    <property type="match status" value="1"/>
</dbReference>
<evidence type="ECO:0000256" key="2">
    <source>
        <dbReference type="ARBA" id="ARBA00012135"/>
    </source>
</evidence>
<evidence type="ECO:0000313" key="8">
    <source>
        <dbReference type="EMBL" id="QGM45913.1"/>
    </source>
</evidence>
<dbReference type="AlphaFoldDB" id="A0A6B8KHD6"/>
<evidence type="ECO:0000256" key="4">
    <source>
        <dbReference type="ARBA" id="ARBA00022741"/>
    </source>
</evidence>
<proteinExistence type="predicted"/>
<dbReference type="OrthoDB" id="9810880at2"/>
<dbReference type="Pfam" id="PF08543">
    <property type="entry name" value="Phos_pyr_kin"/>
    <property type="match status" value="1"/>
</dbReference>
<gene>
    <name evidence="8" type="primary">thiD</name>
    <name evidence="8" type="ORF">H2LOC_009470</name>
</gene>
<sequence>MVRPAAKLLAIAGSDPSGGAGAQADIKTFSALGGYGMAAITALTAQNTQGVLASVPVAPQLVAAQIDAIFADIEVDAVKIGMLAQADVAHAVAEALARGKAKNIVLDPVLAPSQGEDFSSGDLAPAIVEILLPMAALVTPNLAEAAALTATPAARSVTEMERQARALVSLGAGAALVKGGHLDGAPVDVLFAAGQSMLFGGARVETGQTHGTGCALSSAIAAGLGQGLALEQAVARAKTWLEHALIAGEAFRLGHGAGPPDFFWETRGEPAEGR</sequence>
<dbReference type="CDD" id="cd01169">
    <property type="entry name" value="HMPP_kinase"/>
    <property type="match status" value="1"/>
</dbReference>
<keyword evidence="6" id="KW-0067">ATP-binding</keyword>
<dbReference type="Proteomes" id="UP000309061">
    <property type="component" value="Chromosome"/>
</dbReference>